<gene>
    <name evidence="5" type="ORF">H261_09532</name>
</gene>
<evidence type="ECO:0000256" key="1">
    <source>
        <dbReference type="ARBA" id="ARBA00007734"/>
    </source>
</evidence>
<dbReference type="InterPro" id="IPR023346">
    <property type="entry name" value="Lysozyme-like_dom_sf"/>
</dbReference>
<protein>
    <submittedName>
        <fullName evidence="5">Soluble lytic murein transglycosylase</fullName>
    </submittedName>
</protein>
<dbReference type="PATRIC" id="fig|1244869.3.peg.1927"/>
<comment type="caution">
    <text evidence="5">The sequence shown here is derived from an EMBL/GenBank/DDBJ whole genome shotgun (WGS) entry which is preliminary data.</text>
</comment>
<dbReference type="InterPro" id="IPR008939">
    <property type="entry name" value="Lytic_TGlycosylase_superhlx_U"/>
</dbReference>
<dbReference type="EMBL" id="AONQ01000021">
    <property type="protein sequence ID" value="EME70165.1"/>
    <property type="molecule type" value="Genomic_DNA"/>
</dbReference>
<reference evidence="5 6" key="1">
    <citation type="journal article" date="2014" name="Genome Announc.">
        <title>Draft Genome Sequence of Magnetospirillum sp. Strain SO-1, a Freshwater Magnetotactic Bacterium Isolated from the Ol'khovka River, Russia.</title>
        <authorList>
            <person name="Grouzdev D.S."/>
            <person name="Dziuba M.V."/>
            <person name="Sukhacheva M.S."/>
            <person name="Mardanov A.V."/>
            <person name="Beletskiy A.V."/>
            <person name="Kuznetsov B.B."/>
            <person name="Skryabin K.G."/>
        </authorList>
    </citation>
    <scope>NUCLEOTIDE SEQUENCE [LARGE SCALE GENOMIC DNA]</scope>
    <source>
        <strain evidence="5 6">SO-1</strain>
    </source>
</reference>
<keyword evidence="6" id="KW-1185">Reference proteome</keyword>
<dbReference type="PROSITE" id="PS00922">
    <property type="entry name" value="TRANSGLYCOSYLASE"/>
    <property type="match status" value="1"/>
</dbReference>
<name>M2Z779_9PROT</name>
<dbReference type="GO" id="GO:0008933">
    <property type="term" value="F:peptidoglycan lytic transglycosylase activity"/>
    <property type="evidence" value="ECO:0007669"/>
    <property type="project" value="InterPro"/>
</dbReference>
<organism evidence="5 6">
    <name type="scientific">Paramagnetospirillum caucaseum</name>
    <dbReference type="NCBI Taxonomy" id="1244869"/>
    <lineage>
        <taxon>Bacteria</taxon>
        <taxon>Pseudomonadati</taxon>
        <taxon>Pseudomonadota</taxon>
        <taxon>Alphaproteobacteria</taxon>
        <taxon>Rhodospirillales</taxon>
        <taxon>Magnetospirillaceae</taxon>
        <taxon>Paramagnetospirillum</taxon>
    </lineage>
</organism>
<dbReference type="AlphaFoldDB" id="M2Z779"/>
<dbReference type="CDD" id="cd13401">
    <property type="entry name" value="Slt70-like"/>
    <property type="match status" value="1"/>
</dbReference>
<dbReference type="Gene3D" id="1.10.530.10">
    <property type="match status" value="1"/>
</dbReference>
<evidence type="ECO:0000256" key="2">
    <source>
        <dbReference type="ARBA" id="ARBA00009387"/>
    </source>
</evidence>
<proteinExistence type="inferred from homology"/>
<dbReference type="Gene3D" id="1.25.20.10">
    <property type="entry name" value="Bacterial muramidases"/>
    <property type="match status" value="1"/>
</dbReference>
<dbReference type="SUPFAM" id="SSF48435">
    <property type="entry name" value="Bacterial muramidases"/>
    <property type="match status" value="1"/>
</dbReference>
<dbReference type="eggNOG" id="COG0741">
    <property type="taxonomic scope" value="Bacteria"/>
</dbReference>
<evidence type="ECO:0000313" key="6">
    <source>
        <dbReference type="Proteomes" id="UP000011744"/>
    </source>
</evidence>
<dbReference type="Proteomes" id="UP000011744">
    <property type="component" value="Unassembled WGS sequence"/>
</dbReference>
<dbReference type="InterPro" id="IPR008258">
    <property type="entry name" value="Transglycosylase_SLT_dom_1"/>
</dbReference>
<sequence length="600" mass="64366">MLAIMAATSPALAGDLAKTEAVRIAAADGAQTAAILPGTNREARVAPLPKPLSAADADLYRRVMALQASGQSAAADRELGKIRDELLKGHVLAGRLLAPAAKPKFQEIRAWLSEYADLPQAEAVHNLAKGVKGAKGVGALRAPARGGLKGTGIEFEADGATWEEAAYDVDGSPARVKAFKARLRQALRDEEPARVEAMMASAEAQAMAPLDFDRMRLMAAADHFAGGRDEPAATLAGLSAERSGELLPAAHWIAGLAQWRMGKPDLARRHFEEVAKLADGQDWLSAAGAFWAGRANLVTRRPEAVNHWFELAATSSRTYYGLLARAQLGHQTQFSWEVPPFTEGDADLLMRVPGARRALGLLQLGDRAGAEEELRKLYPNAGKGLRQSMLVMAYAGQMPALAVRLGGSLPRENGRLHDAAAFPVPDWTPKGGWQVDKALVFALVRQESSFNPNARSGAGATGLMQLMPATAAAIGGKGARDRLTDPEHNLALGQRYVGKLLAEEPVNGNLLLMAAAYNAGPGNLGRWLANIRHNDDPLLLVESLPSRETRAFVQRVMTSYWIYQSRFAHPSDTLESVAAGEWPLYSGQDPVQPKPRKASR</sequence>
<dbReference type="GO" id="GO:0000270">
    <property type="term" value="P:peptidoglycan metabolic process"/>
    <property type="evidence" value="ECO:0007669"/>
    <property type="project" value="InterPro"/>
</dbReference>
<dbReference type="GO" id="GO:0004553">
    <property type="term" value="F:hydrolase activity, hydrolyzing O-glycosyl compounds"/>
    <property type="evidence" value="ECO:0007669"/>
    <property type="project" value="InterPro"/>
</dbReference>
<dbReference type="PANTHER" id="PTHR37423:SF2">
    <property type="entry name" value="MEMBRANE-BOUND LYTIC MUREIN TRANSGLYCOSYLASE C"/>
    <property type="match status" value="1"/>
</dbReference>
<comment type="similarity">
    <text evidence="2">Belongs to the virb1 family.</text>
</comment>
<comment type="similarity">
    <text evidence="1">Belongs to the transglycosylase Slt family.</text>
</comment>
<dbReference type="InterPro" id="IPR000189">
    <property type="entry name" value="Transglyc_AS"/>
</dbReference>
<evidence type="ECO:0000259" key="4">
    <source>
        <dbReference type="Pfam" id="PF01464"/>
    </source>
</evidence>
<dbReference type="STRING" id="1244869.H261_09532"/>
<evidence type="ECO:0000313" key="5">
    <source>
        <dbReference type="EMBL" id="EME70165.1"/>
    </source>
</evidence>
<dbReference type="GO" id="GO:0016020">
    <property type="term" value="C:membrane"/>
    <property type="evidence" value="ECO:0007669"/>
    <property type="project" value="InterPro"/>
</dbReference>
<feature type="domain" description="Transglycosylase SLT" evidence="4">
    <location>
        <begin position="433"/>
        <end position="534"/>
    </location>
</feature>
<dbReference type="SUPFAM" id="SSF53955">
    <property type="entry name" value="Lysozyme-like"/>
    <property type="match status" value="1"/>
</dbReference>
<dbReference type="PANTHER" id="PTHR37423">
    <property type="entry name" value="SOLUBLE LYTIC MUREIN TRANSGLYCOSYLASE-RELATED"/>
    <property type="match status" value="1"/>
</dbReference>
<dbReference type="Pfam" id="PF01464">
    <property type="entry name" value="SLT"/>
    <property type="match status" value="1"/>
</dbReference>
<dbReference type="GO" id="GO:0042597">
    <property type="term" value="C:periplasmic space"/>
    <property type="evidence" value="ECO:0007669"/>
    <property type="project" value="InterPro"/>
</dbReference>
<accession>M2Z779</accession>
<evidence type="ECO:0000256" key="3">
    <source>
        <dbReference type="ARBA" id="ARBA00022729"/>
    </source>
</evidence>
<keyword evidence="3" id="KW-0732">Signal</keyword>